<name>A0A162J678_9FUSO</name>
<reference evidence="1 2" key="1">
    <citation type="submission" date="2016-03" db="EMBL/GenBank/DDBJ databases">
        <title>Comparative genomics of human isolates of Fusobacterium necrophorum.</title>
        <authorList>
            <person name="Jensen A."/>
            <person name="Bank S."/>
            <person name="Andersen P.S."/>
            <person name="Kristensen L.H."/>
            <person name="Prag J."/>
        </authorList>
    </citation>
    <scope>NUCLEOTIDE SEQUENCE [LARGE SCALE GENOMIC DNA]</scope>
    <source>
        <strain evidence="1 2">LS_1264</strain>
    </source>
</reference>
<proteinExistence type="predicted"/>
<sequence length="289" mass="33951">MWTICSSNSVADSDYINNFDFKDSALRRRQVFIEYIPSKEDIVNFAYEHDYHPMVIEALEALPMEHIISHTSTKEFEQDTQLGSWAGLNHRWKKKNVTSYKEGALDMQLAGCLYFNHITKQAVAEKMELFNQIAEIDIQKEIIENNGLDEGNEIRTKKGIIYKKEGKELELRIRTKTFIVNECLKDYDYLLKFLPNILHIFENDVIIFLSLIEEFQRKYMKIYKEKAPKGKNAIQPDLFVAKSFNECKRKCLQEIENAKKENREADPRMVANYKTISKIIKDLNLAFIK</sequence>
<accession>A0A162J678</accession>
<gene>
    <name evidence="1" type="ORF">A2J07_00305</name>
</gene>
<dbReference type="EMBL" id="LVEA01000001">
    <property type="protein sequence ID" value="KYL05209.1"/>
    <property type="molecule type" value="Genomic_DNA"/>
</dbReference>
<dbReference type="Proteomes" id="UP000075816">
    <property type="component" value="Unassembled WGS sequence"/>
</dbReference>
<evidence type="ECO:0000313" key="2">
    <source>
        <dbReference type="Proteomes" id="UP000075816"/>
    </source>
</evidence>
<evidence type="ECO:0000313" key="1">
    <source>
        <dbReference type="EMBL" id="KYL05209.1"/>
    </source>
</evidence>
<comment type="caution">
    <text evidence="1">The sequence shown here is derived from an EMBL/GenBank/DDBJ whole genome shotgun (WGS) entry which is preliminary data.</text>
</comment>
<organism evidence="1 2">
    <name type="scientific">Fusobacterium necrophorum subsp. funduliforme</name>
    <dbReference type="NCBI Taxonomy" id="143387"/>
    <lineage>
        <taxon>Bacteria</taxon>
        <taxon>Fusobacteriati</taxon>
        <taxon>Fusobacteriota</taxon>
        <taxon>Fusobacteriia</taxon>
        <taxon>Fusobacteriales</taxon>
        <taxon>Fusobacteriaceae</taxon>
        <taxon>Fusobacterium</taxon>
    </lineage>
</organism>
<protein>
    <submittedName>
        <fullName evidence="1">Uncharacterized protein</fullName>
    </submittedName>
</protein>
<dbReference type="AlphaFoldDB" id="A0A162J678"/>